<feature type="domain" description="EF-hand" evidence="1">
    <location>
        <begin position="135"/>
        <end position="170"/>
    </location>
</feature>
<dbReference type="RefSeq" id="WP_208260025.1">
    <property type="nucleotide sequence ID" value="NZ_JAGEOJ010000015.1"/>
</dbReference>
<evidence type="ECO:0000313" key="3">
    <source>
        <dbReference type="Proteomes" id="UP000669179"/>
    </source>
</evidence>
<dbReference type="GO" id="GO:0005509">
    <property type="term" value="F:calcium ion binding"/>
    <property type="evidence" value="ECO:0007669"/>
    <property type="project" value="InterPro"/>
</dbReference>
<dbReference type="PROSITE" id="PS00018">
    <property type="entry name" value="EF_HAND_1"/>
    <property type="match status" value="3"/>
</dbReference>
<feature type="domain" description="EF-hand" evidence="1">
    <location>
        <begin position="57"/>
        <end position="92"/>
    </location>
</feature>
<dbReference type="SMART" id="SM00054">
    <property type="entry name" value="EFh"/>
    <property type="match status" value="4"/>
</dbReference>
<reference evidence="2" key="1">
    <citation type="submission" date="2021-03" db="EMBL/GenBank/DDBJ databases">
        <authorList>
            <person name="Kanchanasin P."/>
            <person name="Saeng-In P."/>
            <person name="Phongsopitanun W."/>
            <person name="Yuki M."/>
            <person name="Kudo T."/>
            <person name="Ohkuma M."/>
            <person name="Tanasupawat S."/>
        </authorList>
    </citation>
    <scope>NUCLEOTIDE SEQUENCE</scope>
    <source>
        <strain evidence="2">GKU 128</strain>
    </source>
</reference>
<dbReference type="Gene3D" id="1.10.238.10">
    <property type="entry name" value="EF-hand"/>
    <property type="match status" value="1"/>
</dbReference>
<name>A0A939PN21_9ACTN</name>
<proteinExistence type="predicted"/>
<dbReference type="InterPro" id="IPR018247">
    <property type="entry name" value="EF_Hand_1_Ca_BS"/>
</dbReference>
<evidence type="ECO:0000259" key="1">
    <source>
        <dbReference type="PROSITE" id="PS50222"/>
    </source>
</evidence>
<accession>A0A939PN21</accession>
<dbReference type="SUPFAM" id="SSF47473">
    <property type="entry name" value="EF-hand"/>
    <property type="match status" value="1"/>
</dbReference>
<dbReference type="EMBL" id="JAGEOJ010000015">
    <property type="protein sequence ID" value="MBO2452134.1"/>
    <property type="molecule type" value="Genomic_DNA"/>
</dbReference>
<gene>
    <name evidence="2" type="ORF">J4573_33950</name>
</gene>
<dbReference type="Proteomes" id="UP000669179">
    <property type="component" value="Unassembled WGS sequence"/>
</dbReference>
<dbReference type="PANTHER" id="PTHR10827">
    <property type="entry name" value="RETICULOCALBIN"/>
    <property type="match status" value="1"/>
</dbReference>
<dbReference type="PANTHER" id="PTHR10827:SF52">
    <property type="entry name" value="IP16409P"/>
    <property type="match status" value="1"/>
</dbReference>
<feature type="domain" description="EF-hand" evidence="1">
    <location>
        <begin position="6"/>
        <end position="41"/>
    </location>
</feature>
<evidence type="ECO:0000313" key="2">
    <source>
        <dbReference type="EMBL" id="MBO2452134.1"/>
    </source>
</evidence>
<dbReference type="Pfam" id="PF13499">
    <property type="entry name" value="EF-hand_7"/>
    <property type="match status" value="2"/>
</dbReference>
<comment type="caution">
    <text evidence="2">The sequence shown here is derived from an EMBL/GenBank/DDBJ whole genome shotgun (WGS) entry which is preliminary data.</text>
</comment>
<organism evidence="2 3">
    <name type="scientific">Actinomadura barringtoniae</name>
    <dbReference type="NCBI Taxonomy" id="1427535"/>
    <lineage>
        <taxon>Bacteria</taxon>
        <taxon>Bacillati</taxon>
        <taxon>Actinomycetota</taxon>
        <taxon>Actinomycetes</taxon>
        <taxon>Streptosporangiales</taxon>
        <taxon>Thermomonosporaceae</taxon>
        <taxon>Actinomadura</taxon>
    </lineage>
</organism>
<sequence>MEITPFLDRKLARRFKTFDSNGNGFVERADFVEAAARMGEEFGHGGDSAARRRLEELSVALWDHLVSVADSNGDGRITEEEYKAAFAAGLLETPESFDASYVPFLEAIMAIADADHDGKLTVSEQIRWTGSLMRLPEDDAREVFHRLDQDKDGYITTREMLEAIREYYFDERPGSAGAWLLGPLD</sequence>
<keyword evidence="3" id="KW-1185">Reference proteome</keyword>
<protein>
    <submittedName>
        <fullName evidence="2">EF-hand domain-containing protein</fullName>
    </submittedName>
</protein>
<dbReference type="InterPro" id="IPR002048">
    <property type="entry name" value="EF_hand_dom"/>
</dbReference>
<dbReference type="PROSITE" id="PS50222">
    <property type="entry name" value="EF_HAND_2"/>
    <property type="match status" value="3"/>
</dbReference>
<dbReference type="AlphaFoldDB" id="A0A939PN21"/>
<dbReference type="InterPro" id="IPR011992">
    <property type="entry name" value="EF-hand-dom_pair"/>
</dbReference>